<evidence type="ECO:0000313" key="2">
    <source>
        <dbReference type="EMBL" id="KAA6302342.1"/>
    </source>
</evidence>
<dbReference type="SUPFAM" id="SSF55729">
    <property type="entry name" value="Acyl-CoA N-acyltransferases (Nat)"/>
    <property type="match status" value="1"/>
</dbReference>
<gene>
    <name evidence="2" type="ORF">EZS26_001455</name>
</gene>
<sequence length="286" mass="33208">MIQYGEDTFKSSLQAMWKQCFPQDSDAFIAFYFDKIYTNDESLMYLEDGCPVAFLQMIPYPVKIGNGIRSGGYLSGVMTAPDYRKRGYMEKLLNASFDEMVNKGYACSFLIPQEEWLFDFYGKYGYLPAFQERQSIFQEVTAPKKSLILCDKKVHIYTSLSEIDIPDVYAVYDRFLMEKPNVILKTPQQFEAMLWVFFDEKGILFANDWGIAFAFSTGTQTILKEFFYHDSEMKTEFLHAINGYFPQQKITVLNDENAPFLRYKGMIKPLTDAPVSPDIYMSQMLD</sequence>
<organism evidence="2 3">
    <name type="scientific">Candidatus Ordinivivax streblomastigis</name>
    <dbReference type="NCBI Taxonomy" id="2540710"/>
    <lineage>
        <taxon>Bacteria</taxon>
        <taxon>Pseudomonadati</taxon>
        <taxon>Bacteroidota</taxon>
        <taxon>Bacteroidia</taxon>
        <taxon>Bacteroidales</taxon>
        <taxon>Candidatus Ordinivivax</taxon>
    </lineage>
</organism>
<name>A0A5M8P1V0_9BACT</name>
<dbReference type="PANTHER" id="PTHR37817:SF1">
    <property type="entry name" value="N-ACETYLTRANSFERASE EIS"/>
    <property type="match status" value="1"/>
</dbReference>
<reference evidence="2 3" key="1">
    <citation type="submission" date="2019-03" db="EMBL/GenBank/DDBJ databases">
        <title>Single cell metagenomics reveals metabolic interactions within the superorganism composed of flagellate Streblomastix strix and complex community of Bacteroidetes bacteria on its surface.</title>
        <authorList>
            <person name="Treitli S.C."/>
            <person name="Kolisko M."/>
            <person name="Husnik F."/>
            <person name="Keeling P."/>
            <person name="Hampl V."/>
        </authorList>
    </citation>
    <scope>NUCLEOTIDE SEQUENCE [LARGE SCALE GENOMIC DNA]</scope>
    <source>
        <strain evidence="2">St1</strain>
    </source>
</reference>
<dbReference type="InterPro" id="IPR000182">
    <property type="entry name" value="GNAT_dom"/>
</dbReference>
<dbReference type="EMBL" id="SNRX01000008">
    <property type="protein sequence ID" value="KAA6302342.1"/>
    <property type="molecule type" value="Genomic_DNA"/>
</dbReference>
<feature type="domain" description="N-acetyltransferase" evidence="1">
    <location>
        <begin position="1"/>
        <end position="148"/>
    </location>
</feature>
<accession>A0A5M8P1V0</accession>
<dbReference type="GO" id="GO:0034069">
    <property type="term" value="F:aminoglycoside N-acetyltransferase activity"/>
    <property type="evidence" value="ECO:0007669"/>
    <property type="project" value="TreeGrafter"/>
</dbReference>
<dbReference type="InterPro" id="IPR016181">
    <property type="entry name" value="Acyl_CoA_acyltransferase"/>
</dbReference>
<dbReference type="AlphaFoldDB" id="A0A5M8P1V0"/>
<proteinExistence type="predicted"/>
<dbReference type="InterPro" id="IPR051554">
    <property type="entry name" value="Acetyltransferase_Eis"/>
</dbReference>
<dbReference type="PANTHER" id="PTHR37817">
    <property type="entry name" value="N-ACETYLTRANSFERASE EIS"/>
    <property type="match status" value="1"/>
</dbReference>
<comment type="caution">
    <text evidence="2">The sequence shown here is derived from an EMBL/GenBank/DDBJ whole genome shotgun (WGS) entry which is preliminary data.</text>
</comment>
<dbReference type="GO" id="GO:0030649">
    <property type="term" value="P:aminoglycoside antibiotic catabolic process"/>
    <property type="evidence" value="ECO:0007669"/>
    <property type="project" value="TreeGrafter"/>
</dbReference>
<evidence type="ECO:0000313" key="3">
    <source>
        <dbReference type="Proteomes" id="UP000324575"/>
    </source>
</evidence>
<dbReference type="PROSITE" id="PS51186">
    <property type="entry name" value="GNAT"/>
    <property type="match status" value="1"/>
</dbReference>
<dbReference type="Pfam" id="PF13527">
    <property type="entry name" value="Acetyltransf_9"/>
    <property type="match status" value="1"/>
</dbReference>
<dbReference type="Proteomes" id="UP000324575">
    <property type="component" value="Unassembled WGS sequence"/>
</dbReference>
<evidence type="ECO:0000259" key="1">
    <source>
        <dbReference type="PROSITE" id="PS51186"/>
    </source>
</evidence>
<protein>
    <recommendedName>
        <fullName evidence="1">N-acetyltransferase domain-containing protein</fullName>
    </recommendedName>
</protein>
<dbReference type="CDD" id="cd04301">
    <property type="entry name" value="NAT_SF"/>
    <property type="match status" value="1"/>
</dbReference>
<dbReference type="Gene3D" id="3.40.630.30">
    <property type="match status" value="1"/>
</dbReference>